<keyword evidence="4" id="KW-0407">Ion channel</keyword>
<organism evidence="4 5">
    <name type="scientific">Gracilibacillus orientalis</name>
    <dbReference type="NCBI Taxonomy" id="334253"/>
    <lineage>
        <taxon>Bacteria</taxon>
        <taxon>Bacillati</taxon>
        <taxon>Bacillota</taxon>
        <taxon>Bacilli</taxon>
        <taxon>Bacillales</taxon>
        <taxon>Bacillaceae</taxon>
        <taxon>Gracilibacillus</taxon>
    </lineage>
</organism>
<dbReference type="STRING" id="334253.SAMN04487943_12132"/>
<dbReference type="Proteomes" id="UP000198565">
    <property type="component" value="Unassembled WGS sequence"/>
</dbReference>
<keyword evidence="2" id="KW-1133">Transmembrane helix</keyword>
<sequence length="339" mass="38781">MLWNRWVQFYFHLPIIIRLLLSVTFLMLSFGYLIHLIEPDHFPSTFDGIWWAFVTGSTVGYGDYVPLSSLGKIIAILLILAGGGFVTFYMATLSAGTIKLEQDLSKGKITYKGTNHTIIIGWNERTKQLIEMFKDHNLDTDTVLIDHTLNKLSYQDHQIHFINGEPTSDKTLKKANIEQAKNVVITSDPTLTEEEADRQTILNIIAARGNNPSIHIISEILTEMQKKNATRAGTDVVLRSNNFMSSLFYQSLFQKDPQATDIIAETLEEQQYCSELIGEDLIHKDFYFCAQQFLVERKWLIGLVRENEIILHPDFTSPMKKGDSLIFLRPLDHAQNRVK</sequence>
<dbReference type="EMBL" id="FOTR01000021">
    <property type="protein sequence ID" value="SFM48101.1"/>
    <property type="molecule type" value="Genomic_DNA"/>
</dbReference>
<dbReference type="InterPro" id="IPR050721">
    <property type="entry name" value="Trk_Ktr_HKT_K-transport"/>
</dbReference>
<keyword evidence="2" id="KW-0812">Transmembrane</keyword>
<reference evidence="5" key="1">
    <citation type="submission" date="2016-10" db="EMBL/GenBank/DDBJ databases">
        <authorList>
            <person name="Varghese N."/>
            <person name="Submissions S."/>
        </authorList>
    </citation>
    <scope>NUCLEOTIDE SEQUENCE [LARGE SCALE GENOMIC DNA]</scope>
    <source>
        <strain evidence="5">CGMCC 1.4250</strain>
    </source>
</reference>
<comment type="subcellular location">
    <subcellularLocation>
        <location evidence="1">Cell membrane</location>
        <topology evidence="1">Multi-pass membrane protein</topology>
    </subcellularLocation>
</comment>
<dbReference type="OrthoDB" id="9785285at2"/>
<dbReference type="SUPFAM" id="SSF81324">
    <property type="entry name" value="Voltage-gated potassium channels"/>
    <property type="match status" value="1"/>
</dbReference>
<dbReference type="Gene3D" id="1.10.287.70">
    <property type="match status" value="1"/>
</dbReference>
<feature type="transmembrane region" description="Helical" evidence="2">
    <location>
        <begin position="73"/>
        <end position="98"/>
    </location>
</feature>
<dbReference type="InterPro" id="IPR036291">
    <property type="entry name" value="NAD(P)-bd_dom_sf"/>
</dbReference>
<dbReference type="PANTHER" id="PTHR43833:SF9">
    <property type="entry name" value="POTASSIUM CHANNEL PROTEIN YUGO-RELATED"/>
    <property type="match status" value="1"/>
</dbReference>
<proteinExistence type="predicted"/>
<dbReference type="PROSITE" id="PS51201">
    <property type="entry name" value="RCK_N"/>
    <property type="match status" value="1"/>
</dbReference>
<keyword evidence="4" id="KW-0406">Ion transport</keyword>
<evidence type="ECO:0000313" key="4">
    <source>
        <dbReference type="EMBL" id="SFM48101.1"/>
    </source>
</evidence>
<dbReference type="PANTHER" id="PTHR43833">
    <property type="entry name" value="POTASSIUM CHANNEL PROTEIN 2-RELATED-RELATED"/>
    <property type="match status" value="1"/>
</dbReference>
<dbReference type="RefSeq" id="WP_091486610.1">
    <property type="nucleotide sequence ID" value="NZ_FOTR01000021.1"/>
</dbReference>
<dbReference type="InterPro" id="IPR003148">
    <property type="entry name" value="RCK_N"/>
</dbReference>
<gene>
    <name evidence="4" type="ORF">SAMN04487943_12132</name>
</gene>
<keyword evidence="5" id="KW-1185">Reference proteome</keyword>
<protein>
    <submittedName>
        <fullName evidence="4">Voltage-gated potassium channel</fullName>
    </submittedName>
</protein>
<dbReference type="GO" id="GO:0034220">
    <property type="term" value="P:monoatomic ion transmembrane transport"/>
    <property type="evidence" value="ECO:0007669"/>
    <property type="project" value="UniProtKB-KW"/>
</dbReference>
<dbReference type="AlphaFoldDB" id="A0A1I4R769"/>
<evidence type="ECO:0000313" key="5">
    <source>
        <dbReference type="Proteomes" id="UP000198565"/>
    </source>
</evidence>
<dbReference type="GO" id="GO:0006813">
    <property type="term" value="P:potassium ion transport"/>
    <property type="evidence" value="ECO:0007669"/>
    <property type="project" value="InterPro"/>
</dbReference>
<keyword evidence="2" id="KW-0472">Membrane</keyword>
<dbReference type="GO" id="GO:0005886">
    <property type="term" value="C:plasma membrane"/>
    <property type="evidence" value="ECO:0007669"/>
    <property type="project" value="UniProtKB-SubCell"/>
</dbReference>
<keyword evidence="4" id="KW-0813">Transport</keyword>
<name>A0A1I4R769_9BACI</name>
<feature type="transmembrane region" description="Helical" evidence="2">
    <location>
        <begin position="15"/>
        <end position="37"/>
    </location>
</feature>
<evidence type="ECO:0000256" key="2">
    <source>
        <dbReference type="SAM" id="Phobius"/>
    </source>
</evidence>
<dbReference type="InterPro" id="IPR013099">
    <property type="entry name" value="K_chnl_dom"/>
</dbReference>
<feature type="domain" description="RCK N-terminal" evidence="3">
    <location>
        <begin position="114"/>
        <end position="238"/>
    </location>
</feature>
<accession>A0A1I4R769</accession>
<dbReference type="Pfam" id="PF07885">
    <property type="entry name" value="Ion_trans_2"/>
    <property type="match status" value="1"/>
</dbReference>
<dbReference type="Pfam" id="PF02254">
    <property type="entry name" value="TrkA_N"/>
    <property type="match status" value="1"/>
</dbReference>
<dbReference type="Gene3D" id="3.40.50.720">
    <property type="entry name" value="NAD(P)-binding Rossmann-like Domain"/>
    <property type="match status" value="1"/>
</dbReference>
<dbReference type="SUPFAM" id="SSF51735">
    <property type="entry name" value="NAD(P)-binding Rossmann-fold domains"/>
    <property type="match status" value="1"/>
</dbReference>
<feature type="transmembrane region" description="Helical" evidence="2">
    <location>
        <begin position="49"/>
        <end position="67"/>
    </location>
</feature>
<evidence type="ECO:0000256" key="1">
    <source>
        <dbReference type="ARBA" id="ARBA00004651"/>
    </source>
</evidence>
<evidence type="ECO:0000259" key="3">
    <source>
        <dbReference type="PROSITE" id="PS51201"/>
    </source>
</evidence>